<dbReference type="EMBL" id="JBJKFK010000093">
    <property type="protein sequence ID" value="KAL3319891.1"/>
    <property type="molecule type" value="Genomic_DNA"/>
</dbReference>
<evidence type="ECO:0000256" key="1">
    <source>
        <dbReference type="SAM" id="MobiDB-lite"/>
    </source>
</evidence>
<organism evidence="2 3">
    <name type="scientific">Cichlidogyrus casuarinus</name>
    <dbReference type="NCBI Taxonomy" id="1844966"/>
    <lineage>
        <taxon>Eukaryota</taxon>
        <taxon>Metazoa</taxon>
        <taxon>Spiralia</taxon>
        <taxon>Lophotrochozoa</taxon>
        <taxon>Platyhelminthes</taxon>
        <taxon>Monogenea</taxon>
        <taxon>Monopisthocotylea</taxon>
        <taxon>Dactylogyridea</taxon>
        <taxon>Ancyrocephalidae</taxon>
        <taxon>Cichlidogyrus</taxon>
    </lineage>
</organism>
<sequence>MKKDGIQTRNRKVTQKSKKTKSEYSNEDGSQVMDELEYLMKMPGAEDQLGECGSHRLASGGESNAYNGSGLYSSQAELMSNYNNSLHPSVYLNSYMGLHLANQESTIKRSEDDSNPMNSYSYEDRRVMMNSPVSNSSLFQENRRRTAEFTTATGTQLHQRSGSSVASSADSSSDQTPPEDLCQSGFLVSNTSGTGQMFSNSDSSAQLGESATATYLTQQTSASKRNADSIEFNVV</sequence>
<protein>
    <submittedName>
        <fullName evidence="2">Uncharacterized protein</fullName>
    </submittedName>
</protein>
<feature type="compositionally biased region" description="Low complexity" evidence="1">
    <location>
        <begin position="161"/>
        <end position="174"/>
    </location>
</feature>
<comment type="caution">
    <text evidence="2">The sequence shown here is derived from an EMBL/GenBank/DDBJ whole genome shotgun (WGS) entry which is preliminary data.</text>
</comment>
<reference evidence="2 3" key="1">
    <citation type="submission" date="2024-11" db="EMBL/GenBank/DDBJ databases">
        <title>Adaptive evolution of stress response genes in parasites aligns with host niche diversity.</title>
        <authorList>
            <person name="Hahn C."/>
            <person name="Resl P."/>
        </authorList>
    </citation>
    <scope>NUCLEOTIDE SEQUENCE [LARGE SCALE GENOMIC DNA]</scope>
    <source>
        <strain evidence="2">EGGRZ-B1_66</strain>
        <tissue evidence="2">Body</tissue>
    </source>
</reference>
<proteinExistence type="predicted"/>
<accession>A0ABD2QK44</accession>
<keyword evidence="3" id="KW-1185">Reference proteome</keyword>
<dbReference type="AlphaFoldDB" id="A0ABD2QK44"/>
<feature type="region of interest" description="Disordered" evidence="1">
    <location>
        <begin position="1"/>
        <end position="31"/>
    </location>
</feature>
<evidence type="ECO:0000313" key="3">
    <source>
        <dbReference type="Proteomes" id="UP001626550"/>
    </source>
</evidence>
<evidence type="ECO:0000313" key="2">
    <source>
        <dbReference type="EMBL" id="KAL3319891.1"/>
    </source>
</evidence>
<feature type="compositionally biased region" description="Polar residues" evidence="1">
    <location>
        <begin position="150"/>
        <end position="160"/>
    </location>
</feature>
<feature type="compositionally biased region" description="Basic residues" evidence="1">
    <location>
        <begin position="9"/>
        <end position="19"/>
    </location>
</feature>
<feature type="region of interest" description="Disordered" evidence="1">
    <location>
        <begin position="150"/>
        <end position="188"/>
    </location>
</feature>
<dbReference type="Proteomes" id="UP001626550">
    <property type="component" value="Unassembled WGS sequence"/>
</dbReference>
<name>A0ABD2QK44_9PLAT</name>
<gene>
    <name evidence="2" type="ORF">Ciccas_001443</name>
</gene>